<reference evidence="5" key="1">
    <citation type="journal article" date="2014" name="Int. J. Syst. Evol. Microbiol.">
        <title>Complete genome sequence of Corynebacterium casei LMG S-19264T (=DSM 44701T), isolated from a smear-ripened cheese.</title>
        <authorList>
            <consortium name="US DOE Joint Genome Institute (JGI-PGF)"/>
            <person name="Walter F."/>
            <person name="Albersmeier A."/>
            <person name="Kalinowski J."/>
            <person name="Ruckert C."/>
        </authorList>
    </citation>
    <scope>NUCLEOTIDE SEQUENCE</scope>
    <source>
        <strain evidence="5">CGMCC 1.15425</strain>
    </source>
</reference>
<dbReference type="EC" id="5.4.99.5" evidence="1"/>
<organism evidence="5 6">
    <name type="scientific">Pseudohongiella nitratireducens</name>
    <dbReference type="NCBI Taxonomy" id="1768907"/>
    <lineage>
        <taxon>Bacteria</taxon>
        <taxon>Pseudomonadati</taxon>
        <taxon>Pseudomonadota</taxon>
        <taxon>Gammaproteobacteria</taxon>
        <taxon>Pseudomonadales</taxon>
        <taxon>Pseudohongiellaceae</taxon>
        <taxon>Pseudohongiella</taxon>
    </lineage>
</organism>
<sequence>MENDQGMAQGNKPVAADDRSVRWSPEEWRAELLSLRQQIDRLDHGLVLMLANRFALTRRVGEIKARVGLDSFDPQREAEKIADIRELCGQHDVNPELVADILAQIMRETVRNHDKIRSNLQAKP</sequence>
<dbReference type="PANTHER" id="PTHR38041:SF1">
    <property type="entry name" value="CHORISMATE MUTASE"/>
    <property type="match status" value="1"/>
</dbReference>
<protein>
    <recommendedName>
        <fullName evidence="1">chorismate mutase</fullName>
        <ecNumber evidence="1">5.4.99.5</ecNumber>
    </recommendedName>
</protein>
<dbReference type="SUPFAM" id="SSF48600">
    <property type="entry name" value="Chorismate mutase II"/>
    <property type="match status" value="1"/>
</dbReference>
<gene>
    <name evidence="5" type="ORF">GCM10011403_18540</name>
</gene>
<dbReference type="SMART" id="SM00830">
    <property type="entry name" value="CM_2"/>
    <property type="match status" value="1"/>
</dbReference>
<evidence type="ECO:0000256" key="1">
    <source>
        <dbReference type="ARBA" id="ARBA00012404"/>
    </source>
</evidence>
<evidence type="ECO:0000313" key="6">
    <source>
        <dbReference type="Proteomes" id="UP000627715"/>
    </source>
</evidence>
<dbReference type="GO" id="GO:0004106">
    <property type="term" value="F:chorismate mutase activity"/>
    <property type="evidence" value="ECO:0007669"/>
    <property type="project" value="UniProtKB-EC"/>
</dbReference>
<accession>A0A916QIP9</accession>
<dbReference type="EMBL" id="BMIY01000007">
    <property type="protein sequence ID" value="GFZ76013.1"/>
    <property type="molecule type" value="Genomic_DNA"/>
</dbReference>
<keyword evidence="2" id="KW-0413">Isomerase</keyword>
<keyword evidence="6" id="KW-1185">Reference proteome</keyword>
<feature type="domain" description="Chorismate mutase" evidence="4">
    <location>
        <begin position="26"/>
        <end position="117"/>
    </location>
</feature>
<dbReference type="AlphaFoldDB" id="A0A916QIP9"/>
<dbReference type="Pfam" id="PF01817">
    <property type="entry name" value="CM_2"/>
    <property type="match status" value="1"/>
</dbReference>
<dbReference type="InterPro" id="IPR036263">
    <property type="entry name" value="Chorismate_II_sf"/>
</dbReference>
<evidence type="ECO:0000256" key="3">
    <source>
        <dbReference type="SAM" id="MobiDB-lite"/>
    </source>
</evidence>
<evidence type="ECO:0000256" key="2">
    <source>
        <dbReference type="ARBA" id="ARBA00023235"/>
    </source>
</evidence>
<evidence type="ECO:0000259" key="4">
    <source>
        <dbReference type="PROSITE" id="PS51168"/>
    </source>
</evidence>
<name>A0A916QIP9_9GAMM</name>
<dbReference type="InterPro" id="IPR036979">
    <property type="entry name" value="CM_dom_sf"/>
</dbReference>
<feature type="region of interest" description="Disordered" evidence="3">
    <location>
        <begin position="1"/>
        <end position="20"/>
    </location>
</feature>
<dbReference type="PANTHER" id="PTHR38041">
    <property type="entry name" value="CHORISMATE MUTASE"/>
    <property type="match status" value="1"/>
</dbReference>
<dbReference type="GO" id="GO:0046417">
    <property type="term" value="P:chorismate metabolic process"/>
    <property type="evidence" value="ECO:0007669"/>
    <property type="project" value="InterPro"/>
</dbReference>
<proteinExistence type="predicted"/>
<reference evidence="5" key="2">
    <citation type="submission" date="2020-09" db="EMBL/GenBank/DDBJ databases">
        <authorList>
            <person name="Sun Q."/>
            <person name="Zhou Y."/>
        </authorList>
    </citation>
    <scope>NUCLEOTIDE SEQUENCE</scope>
    <source>
        <strain evidence="5">CGMCC 1.15425</strain>
    </source>
</reference>
<dbReference type="Proteomes" id="UP000627715">
    <property type="component" value="Unassembled WGS sequence"/>
</dbReference>
<dbReference type="GO" id="GO:0009697">
    <property type="term" value="P:salicylic acid biosynthetic process"/>
    <property type="evidence" value="ECO:0007669"/>
    <property type="project" value="TreeGrafter"/>
</dbReference>
<dbReference type="Gene3D" id="1.20.59.10">
    <property type="entry name" value="Chorismate mutase"/>
    <property type="match status" value="1"/>
</dbReference>
<evidence type="ECO:0000313" key="5">
    <source>
        <dbReference type="EMBL" id="GFZ76013.1"/>
    </source>
</evidence>
<comment type="caution">
    <text evidence="5">The sequence shown here is derived from an EMBL/GenBank/DDBJ whole genome shotgun (WGS) entry which is preliminary data.</text>
</comment>
<dbReference type="InterPro" id="IPR051331">
    <property type="entry name" value="Chorismate_mutase-related"/>
</dbReference>
<dbReference type="InterPro" id="IPR002701">
    <property type="entry name" value="CM_II_prokaryot"/>
</dbReference>
<dbReference type="PROSITE" id="PS51168">
    <property type="entry name" value="CHORISMATE_MUT_2"/>
    <property type="match status" value="1"/>
</dbReference>